<keyword evidence="2" id="KW-1133">Transmembrane helix</keyword>
<evidence type="ECO:0000313" key="5">
    <source>
        <dbReference type="Proteomes" id="UP000332933"/>
    </source>
</evidence>
<sequence>MLSKVTDQAAPTTPTGTTHSTKLLPREGKCTPCGAGWTRLAIFFCAFLAGLSSCVCAVSAHHMSSVGDRRGGLYALAVEEGAWRRREACEYDGAAVDNPRGDAEPPAAPRGHPPPRALGTLDEVRGQ</sequence>
<accession>A0A485KB81</accession>
<feature type="region of interest" description="Disordered" evidence="1">
    <location>
        <begin position="1"/>
        <end position="25"/>
    </location>
</feature>
<reference evidence="3" key="2">
    <citation type="submission" date="2019-06" db="EMBL/GenBank/DDBJ databases">
        <title>Genomics analysis of Aphanomyces spp. identifies a new class of oomycete effector associated with host adaptation.</title>
        <authorList>
            <person name="Gaulin E."/>
        </authorList>
    </citation>
    <scope>NUCLEOTIDE SEQUENCE</scope>
    <source>
        <strain evidence="3">CBS 578.67</strain>
    </source>
</reference>
<feature type="compositionally biased region" description="Low complexity" evidence="1">
    <location>
        <begin position="1"/>
        <end position="21"/>
    </location>
</feature>
<evidence type="ECO:0000313" key="3">
    <source>
        <dbReference type="EMBL" id="KAF0718447.1"/>
    </source>
</evidence>
<feature type="region of interest" description="Disordered" evidence="1">
    <location>
        <begin position="94"/>
        <end position="127"/>
    </location>
</feature>
<keyword evidence="2" id="KW-0812">Transmembrane</keyword>
<evidence type="ECO:0000313" key="4">
    <source>
        <dbReference type="EMBL" id="VFT78894.1"/>
    </source>
</evidence>
<dbReference type="Proteomes" id="UP000332933">
    <property type="component" value="Unassembled WGS sequence"/>
</dbReference>
<keyword evidence="2" id="KW-0472">Membrane</keyword>
<reference evidence="4 5" key="1">
    <citation type="submission" date="2019-03" db="EMBL/GenBank/DDBJ databases">
        <authorList>
            <person name="Gaulin E."/>
            <person name="Dumas B."/>
        </authorList>
    </citation>
    <scope>NUCLEOTIDE SEQUENCE [LARGE SCALE GENOMIC DNA]</scope>
    <source>
        <strain evidence="4">CBS 568.67</strain>
    </source>
</reference>
<dbReference type="AlphaFoldDB" id="A0A485KB81"/>
<protein>
    <submittedName>
        <fullName evidence="4">Aste57867_1683 protein</fullName>
    </submittedName>
</protein>
<proteinExistence type="predicted"/>
<dbReference type="EMBL" id="CAADRA010000148">
    <property type="protein sequence ID" value="VFT78894.1"/>
    <property type="molecule type" value="Genomic_DNA"/>
</dbReference>
<evidence type="ECO:0000256" key="1">
    <source>
        <dbReference type="SAM" id="MobiDB-lite"/>
    </source>
</evidence>
<gene>
    <name evidence="4" type="primary">Aste57867_1683</name>
    <name evidence="3" type="ORF">As57867_001681</name>
    <name evidence="4" type="ORF">ASTE57867_1683</name>
</gene>
<feature type="transmembrane region" description="Helical" evidence="2">
    <location>
        <begin position="41"/>
        <end position="60"/>
    </location>
</feature>
<dbReference type="EMBL" id="VJMH01000148">
    <property type="protein sequence ID" value="KAF0718447.1"/>
    <property type="molecule type" value="Genomic_DNA"/>
</dbReference>
<keyword evidence="5" id="KW-1185">Reference proteome</keyword>
<organism evidence="4 5">
    <name type="scientific">Aphanomyces stellatus</name>
    <dbReference type="NCBI Taxonomy" id="120398"/>
    <lineage>
        <taxon>Eukaryota</taxon>
        <taxon>Sar</taxon>
        <taxon>Stramenopiles</taxon>
        <taxon>Oomycota</taxon>
        <taxon>Saprolegniomycetes</taxon>
        <taxon>Saprolegniales</taxon>
        <taxon>Verrucalvaceae</taxon>
        <taxon>Aphanomyces</taxon>
    </lineage>
</organism>
<feature type="compositionally biased region" description="Pro residues" evidence="1">
    <location>
        <begin position="106"/>
        <end position="116"/>
    </location>
</feature>
<name>A0A485KB81_9STRA</name>
<evidence type="ECO:0000256" key="2">
    <source>
        <dbReference type="SAM" id="Phobius"/>
    </source>
</evidence>